<evidence type="ECO:0000256" key="5">
    <source>
        <dbReference type="ARBA" id="ARBA00023136"/>
    </source>
</evidence>
<evidence type="ECO:0000256" key="1">
    <source>
        <dbReference type="ARBA" id="ARBA00004571"/>
    </source>
</evidence>
<keyword evidence="11" id="KW-1185">Reference proteome</keyword>
<dbReference type="InterPro" id="IPR008969">
    <property type="entry name" value="CarboxyPept-like_regulatory"/>
</dbReference>
<dbReference type="OrthoDB" id="9803050at2"/>
<dbReference type="PROSITE" id="PS52016">
    <property type="entry name" value="TONB_DEPENDENT_REC_3"/>
    <property type="match status" value="1"/>
</dbReference>
<gene>
    <name evidence="10" type="ORF">IMCC3317_27160</name>
</gene>
<dbReference type="SUPFAM" id="SSF56935">
    <property type="entry name" value="Porins"/>
    <property type="match status" value="1"/>
</dbReference>
<evidence type="ECO:0000259" key="9">
    <source>
        <dbReference type="Pfam" id="PF07715"/>
    </source>
</evidence>
<feature type="domain" description="TonB-dependent receptor plug" evidence="9">
    <location>
        <begin position="217"/>
        <end position="294"/>
    </location>
</feature>
<protein>
    <recommendedName>
        <fullName evidence="9">TonB-dependent receptor plug domain-containing protein</fullName>
    </recommendedName>
</protein>
<dbReference type="Pfam" id="PF07715">
    <property type="entry name" value="Plug"/>
    <property type="match status" value="1"/>
</dbReference>
<dbReference type="AlphaFoldDB" id="A0A7L4ZLG8"/>
<organism evidence="10 11">
    <name type="scientific">Kordia antarctica</name>
    <dbReference type="NCBI Taxonomy" id="1218801"/>
    <lineage>
        <taxon>Bacteria</taxon>
        <taxon>Pseudomonadati</taxon>
        <taxon>Bacteroidota</taxon>
        <taxon>Flavobacteriia</taxon>
        <taxon>Flavobacteriales</taxon>
        <taxon>Flavobacteriaceae</taxon>
        <taxon>Kordia</taxon>
    </lineage>
</organism>
<evidence type="ECO:0000313" key="11">
    <source>
        <dbReference type="Proteomes" id="UP000464657"/>
    </source>
</evidence>
<keyword evidence="6 7" id="KW-0998">Cell outer membrane</keyword>
<dbReference type="InterPro" id="IPR039426">
    <property type="entry name" value="TonB-dep_rcpt-like"/>
</dbReference>
<dbReference type="InterPro" id="IPR037066">
    <property type="entry name" value="Plug_dom_sf"/>
</dbReference>
<dbReference type="Proteomes" id="UP000464657">
    <property type="component" value="Chromosome"/>
</dbReference>
<keyword evidence="3 7" id="KW-1134">Transmembrane beta strand</keyword>
<dbReference type="Gene3D" id="2.170.130.10">
    <property type="entry name" value="TonB-dependent receptor, plug domain"/>
    <property type="match status" value="1"/>
</dbReference>
<keyword evidence="4 7" id="KW-0812">Transmembrane</keyword>
<keyword evidence="8" id="KW-0732">Signal</keyword>
<evidence type="ECO:0000256" key="3">
    <source>
        <dbReference type="ARBA" id="ARBA00022452"/>
    </source>
</evidence>
<reference evidence="10 11" key="1">
    <citation type="journal article" date="2013" name="Int. J. Syst. Evol. Microbiol.">
        <title>Kordia antarctica sp. nov., isolated from Antarctic seawater.</title>
        <authorList>
            <person name="Baek K."/>
            <person name="Choi A."/>
            <person name="Kang I."/>
            <person name="Lee K."/>
            <person name="Cho J.C."/>
        </authorList>
    </citation>
    <scope>NUCLEOTIDE SEQUENCE [LARGE SCALE GENOMIC DNA]</scope>
    <source>
        <strain evidence="10 11">IMCC3317</strain>
    </source>
</reference>
<evidence type="ECO:0000256" key="2">
    <source>
        <dbReference type="ARBA" id="ARBA00022448"/>
    </source>
</evidence>
<dbReference type="KEGG" id="kan:IMCC3317_27160"/>
<sequence>MAVNKKYLYILFFVICHCLMAQNTQEKQLLTEVISALEKKYDVKFSYAVEDLGSIKIHPPNDSLNLQEAVAYLNTQTLLNFKMLNERYVTVSVLDKKIDICGYLKSAETNDALFGGTIAIAGETRGSTTSETGKFILNQVSPNAQILISYLGYESKTVIAKDIFTTSDCRTISLKPINENLDEIVIVKFLTTGLQKILDGSTVLNTKEFGILPGLTAPDILQSIQALPGVESANESIANINVRGGTNDQNLMLWDGIKMYHSGHFFGLISAYNPYLTEKVTVTKNGTSSEYSDGVSSTIKMETKDNITNEFSGGFGFDLISADAFLEIPLTENLELHVSARRSYTDIFNTPTYDRYFDRSFQDSDININSDNINEAATTSNFVFNDYSAKILYDFNENHQFRLSFLSIDNQLDYMETTTNTSDETISRVSELNQSNIGTSGNWKASWSDKLNTEFSGFYSTYMVDADDYRVESDQRLTQINEVIETGIKLKASYKWTENIRLNAGYQFNEIGILNETKVSLPFFERIKKDVLLNHAAFAEAEYKKENTYVRLGLRANYFQQFQKFRLEPRINIRQKLSNQFAVKFLGEFKNQSATQIVDFQDDFLGVENRRWILANNENIPIAESIQGSAGIEFNHNNLVIDVTGFYKNIDGITTSSQGFYNGLQFSDATGSYQSYGLEFLANKTADAYSAWISYTHSINDYTFDQFTPSKFPNNVDARHSVSAAFNYEFIKNLKISVGGIWRSGQPYTEPIEGNETVQNGNFTQVNYEEPNSSFLNNFKRLDASISYGFNIHNDIKGTLKAGVLNITNERNVINRYYEVDSEDNTKAKRVDNISLRMTPNVSFRVSF</sequence>
<proteinExistence type="inferred from homology"/>
<feature type="chain" id="PRO_5029612455" description="TonB-dependent receptor plug domain-containing protein" evidence="8">
    <location>
        <begin position="22"/>
        <end position="848"/>
    </location>
</feature>
<dbReference type="InterPro" id="IPR012910">
    <property type="entry name" value="Plug_dom"/>
</dbReference>
<evidence type="ECO:0000256" key="4">
    <source>
        <dbReference type="ARBA" id="ARBA00022692"/>
    </source>
</evidence>
<name>A0A7L4ZLG8_9FLAO</name>
<keyword evidence="2 7" id="KW-0813">Transport</keyword>
<keyword evidence="5 7" id="KW-0472">Membrane</keyword>
<accession>A0A7L4ZLG8</accession>
<evidence type="ECO:0000313" key="10">
    <source>
        <dbReference type="EMBL" id="QHI37337.1"/>
    </source>
</evidence>
<evidence type="ECO:0000256" key="6">
    <source>
        <dbReference type="ARBA" id="ARBA00023237"/>
    </source>
</evidence>
<dbReference type="GO" id="GO:0009279">
    <property type="term" value="C:cell outer membrane"/>
    <property type="evidence" value="ECO:0007669"/>
    <property type="project" value="UniProtKB-SubCell"/>
</dbReference>
<dbReference type="Gene3D" id="2.40.170.20">
    <property type="entry name" value="TonB-dependent receptor, beta-barrel domain"/>
    <property type="match status" value="1"/>
</dbReference>
<dbReference type="EMBL" id="CP019288">
    <property type="protein sequence ID" value="QHI37337.1"/>
    <property type="molecule type" value="Genomic_DNA"/>
</dbReference>
<dbReference type="Pfam" id="PF13715">
    <property type="entry name" value="CarbopepD_reg_2"/>
    <property type="match status" value="1"/>
</dbReference>
<feature type="signal peptide" evidence="8">
    <location>
        <begin position="1"/>
        <end position="21"/>
    </location>
</feature>
<dbReference type="InterPro" id="IPR036942">
    <property type="entry name" value="Beta-barrel_TonB_sf"/>
</dbReference>
<evidence type="ECO:0000256" key="8">
    <source>
        <dbReference type="SAM" id="SignalP"/>
    </source>
</evidence>
<comment type="subcellular location">
    <subcellularLocation>
        <location evidence="1 7">Cell outer membrane</location>
        <topology evidence="1 7">Multi-pass membrane protein</topology>
    </subcellularLocation>
</comment>
<dbReference type="SUPFAM" id="SSF49464">
    <property type="entry name" value="Carboxypeptidase regulatory domain-like"/>
    <property type="match status" value="1"/>
</dbReference>
<comment type="similarity">
    <text evidence="7">Belongs to the TonB-dependent receptor family.</text>
</comment>
<evidence type="ECO:0000256" key="7">
    <source>
        <dbReference type="PROSITE-ProRule" id="PRU01360"/>
    </source>
</evidence>